<comment type="caution">
    <text evidence="1">The sequence shown here is derived from an EMBL/GenBank/DDBJ whole genome shotgun (WGS) entry which is preliminary data.</text>
</comment>
<sequence length="34" mass="3711">GVVVWKSFKQSTTAQHATEAEYTVASEAAKEAVW</sequence>
<dbReference type="AlphaFoldDB" id="A0A699UZC4"/>
<protein>
    <submittedName>
        <fullName evidence="1">Putative retrotransposon protein</fullName>
    </submittedName>
</protein>
<reference evidence="1" key="1">
    <citation type="journal article" date="2019" name="Sci. Rep.">
        <title>Draft genome of Tanacetum cinerariifolium, the natural source of mosquito coil.</title>
        <authorList>
            <person name="Yamashiro T."/>
            <person name="Shiraishi A."/>
            <person name="Satake H."/>
            <person name="Nakayama K."/>
        </authorList>
    </citation>
    <scope>NUCLEOTIDE SEQUENCE</scope>
</reference>
<evidence type="ECO:0000313" key="1">
    <source>
        <dbReference type="EMBL" id="GFD28127.1"/>
    </source>
</evidence>
<organism evidence="1">
    <name type="scientific">Tanacetum cinerariifolium</name>
    <name type="common">Dalmatian daisy</name>
    <name type="synonym">Chrysanthemum cinerariifolium</name>
    <dbReference type="NCBI Taxonomy" id="118510"/>
    <lineage>
        <taxon>Eukaryota</taxon>
        <taxon>Viridiplantae</taxon>
        <taxon>Streptophyta</taxon>
        <taxon>Embryophyta</taxon>
        <taxon>Tracheophyta</taxon>
        <taxon>Spermatophyta</taxon>
        <taxon>Magnoliopsida</taxon>
        <taxon>eudicotyledons</taxon>
        <taxon>Gunneridae</taxon>
        <taxon>Pentapetalae</taxon>
        <taxon>asterids</taxon>
        <taxon>campanulids</taxon>
        <taxon>Asterales</taxon>
        <taxon>Asteraceae</taxon>
        <taxon>Asteroideae</taxon>
        <taxon>Anthemideae</taxon>
        <taxon>Anthemidinae</taxon>
        <taxon>Tanacetum</taxon>
    </lineage>
</organism>
<dbReference type="EMBL" id="BKCJ011382576">
    <property type="protein sequence ID" value="GFD28127.1"/>
    <property type="molecule type" value="Genomic_DNA"/>
</dbReference>
<gene>
    <name evidence="1" type="ORF">Tci_900096</name>
</gene>
<accession>A0A699UZC4</accession>
<feature type="non-terminal residue" evidence="1">
    <location>
        <position position="1"/>
    </location>
</feature>
<name>A0A699UZC4_TANCI</name>
<proteinExistence type="predicted"/>